<comment type="caution">
    <text evidence="7">Lacks conserved residue(s) required for the propagation of feature annotation.</text>
</comment>
<keyword evidence="7" id="KW-0963">Cytoplasm</keyword>
<evidence type="ECO:0000256" key="8">
    <source>
        <dbReference type="RuleBase" id="RU000673"/>
    </source>
</evidence>
<dbReference type="Proteomes" id="UP000231282">
    <property type="component" value="Unassembled WGS sequence"/>
</dbReference>
<evidence type="ECO:0000256" key="6">
    <source>
        <dbReference type="ARBA" id="ARBA00050038"/>
    </source>
</evidence>
<evidence type="ECO:0000256" key="4">
    <source>
        <dbReference type="ARBA" id="ARBA00022884"/>
    </source>
</evidence>
<protein>
    <recommendedName>
        <fullName evidence="6 7">Peptidyl-tRNA hydrolase</fullName>
        <shortName evidence="7">Pth</shortName>
        <ecNumber evidence="1 7">3.1.1.29</ecNumber>
    </recommendedName>
</protein>
<dbReference type="HAMAP" id="MF_00083">
    <property type="entry name" value="Pept_tRNA_hydro_bact"/>
    <property type="match status" value="1"/>
</dbReference>
<dbReference type="PANTHER" id="PTHR17224:SF1">
    <property type="entry name" value="PEPTIDYL-TRNA HYDROLASE"/>
    <property type="match status" value="1"/>
</dbReference>
<dbReference type="PROSITE" id="PS01195">
    <property type="entry name" value="PEPT_TRNA_HYDROL_1"/>
    <property type="match status" value="1"/>
</dbReference>
<dbReference type="GO" id="GO:0000049">
    <property type="term" value="F:tRNA binding"/>
    <property type="evidence" value="ECO:0007669"/>
    <property type="project" value="UniProtKB-UniRule"/>
</dbReference>
<keyword evidence="2 7" id="KW-0820">tRNA-binding</keyword>
<dbReference type="CDD" id="cd00462">
    <property type="entry name" value="PTH"/>
    <property type="match status" value="1"/>
</dbReference>
<dbReference type="GO" id="GO:0072344">
    <property type="term" value="P:rescue of stalled ribosome"/>
    <property type="evidence" value="ECO:0007669"/>
    <property type="project" value="UniProtKB-UniRule"/>
</dbReference>
<dbReference type="PANTHER" id="PTHR17224">
    <property type="entry name" value="PEPTIDYL-TRNA HYDROLASE"/>
    <property type="match status" value="1"/>
</dbReference>
<dbReference type="NCBIfam" id="TIGR00447">
    <property type="entry name" value="pth"/>
    <property type="match status" value="1"/>
</dbReference>
<comment type="function">
    <text evidence="7">Catalyzes the release of premature peptidyl moieties from peptidyl-tRNA molecules trapped in stalled 50S ribosomal subunits, and thus maintains levels of free tRNAs and 50S ribosomes.</text>
</comment>
<organism evidence="10 11">
    <name type="scientific">Candidatus Shapirobacteria bacterium CG09_land_8_20_14_0_10_38_17</name>
    <dbReference type="NCBI Taxonomy" id="1974884"/>
    <lineage>
        <taxon>Bacteria</taxon>
        <taxon>Candidatus Shapironibacteriota</taxon>
    </lineage>
</organism>
<feature type="binding site" evidence="7">
    <location>
        <position position="14"/>
    </location>
    <ligand>
        <name>tRNA</name>
        <dbReference type="ChEBI" id="CHEBI:17843"/>
    </ligand>
</feature>
<evidence type="ECO:0000256" key="2">
    <source>
        <dbReference type="ARBA" id="ARBA00022555"/>
    </source>
</evidence>
<evidence type="ECO:0000313" key="11">
    <source>
        <dbReference type="Proteomes" id="UP000231282"/>
    </source>
</evidence>
<keyword evidence="4 7" id="KW-0694">RNA-binding</keyword>
<dbReference type="Gene3D" id="3.40.50.1470">
    <property type="entry name" value="Peptidyl-tRNA hydrolase"/>
    <property type="match status" value="1"/>
</dbReference>
<gene>
    <name evidence="7" type="primary">pth</name>
    <name evidence="10" type="ORF">COT63_02515</name>
</gene>
<dbReference type="SUPFAM" id="SSF53178">
    <property type="entry name" value="Peptidyl-tRNA hydrolase-like"/>
    <property type="match status" value="1"/>
</dbReference>
<feature type="active site" description="Proton acceptor" evidence="7">
    <location>
        <position position="19"/>
    </location>
</feature>
<comment type="catalytic activity">
    <reaction evidence="7 8">
        <text>an N-acyl-L-alpha-aminoacyl-tRNA + H2O = an N-acyl-L-amino acid + a tRNA + H(+)</text>
        <dbReference type="Rhea" id="RHEA:54448"/>
        <dbReference type="Rhea" id="RHEA-COMP:10123"/>
        <dbReference type="Rhea" id="RHEA-COMP:13883"/>
        <dbReference type="ChEBI" id="CHEBI:15377"/>
        <dbReference type="ChEBI" id="CHEBI:15378"/>
        <dbReference type="ChEBI" id="CHEBI:59874"/>
        <dbReference type="ChEBI" id="CHEBI:78442"/>
        <dbReference type="ChEBI" id="CHEBI:138191"/>
        <dbReference type="EC" id="3.1.1.29"/>
    </reaction>
</comment>
<keyword evidence="3 7" id="KW-0378">Hydrolase</keyword>
<comment type="subcellular location">
    <subcellularLocation>
        <location evidence="7">Cytoplasm</location>
    </subcellularLocation>
</comment>
<dbReference type="EMBL" id="PEZH01000050">
    <property type="protein sequence ID" value="PIS14963.1"/>
    <property type="molecule type" value="Genomic_DNA"/>
</dbReference>
<reference evidence="11" key="1">
    <citation type="submission" date="2017-09" db="EMBL/GenBank/DDBJ databases">
        <title>Depth-based differentiation of microbial function through sediment-hosted aquifers and enrichment of novel symbionts in the deep terrestrial subsurface.</title>
        <authorList>
            <person name="Probst A.J."/>
            <person name="Ladd B."/>
            <person name="Jarett J.K."/>
            <person name="Geller-Mcgrath D.E."/>
            <person name="Sieber C.M.K."/>
            <person name="Emerson J.B."/>
            <person name="Anantharaman K."/>
            <person name="Thomas B.C."/>
            <person name="Malmstrom R."/>
            <person name="Stieglmeier M."/>
            <person name="Klingl A."/>
            <person name="Woyke T."/>
            <person name="Ryan C.M."/>
            <person name="Banfield J.F."/>
        </authorList>
    </citation>
    <scope>NUCLEOTIDE SEQUENCE [LARGE SCALE GENOMIC DNA]</scope>
</reference>
<accession>A0A2H0WQM9</accession>
<evidence type="ECO:0000256" key="3">
    <source>
        <dbReference type="ARBA" id="ARBA00022801"/>
    </source>
</evidence>
<dbReference type="InterPro" id="IPR018171">
    <property type="entry name" value="Pept_tRNA_hydro_CS"/>
</dbReference>
<comment type="similarity">
    <text evidence="5 7 9">Belongs to the PTH family.</text>
</comment>
<sequence>MLLIVGLGNPDSKYQNTRHNIGFMILDRVMQKLLPVKKSKWQEIKKLKSLVVKGENFVLAKPQVAMNVNGLAVNRLISNFKLQASSLLVVHDDLDLPLGEIKIVKKRGAAGHRGVESVIKNLGDDDFWRLRVGIGRPLTRVGMGLGFRHEGDSSKEVVSYVLSTFSRYERQKAHRVVNQVAKLVVQAVEEGMERVAGKHGI</sequence>
<comment type="function">
    <text evidence="7">Hydrolyzes ribosome-free peptidyl-tRNAs (with 1 or more amino acids incorporated), which drop off the ribosome during protein synthesis, or as a result of ribosome stalling.</text>
</comment>
<comment type="caution">
    <text evidence="10">The sequence shown here is derived from an EMBL/GenBank/DDBJ whole genome shotgun (WGS) entry which is preliminary data.</text>
</comment>
<feature type="binding site" evidence="7">
    <location>
        <position position="67"/>
    </location>
    <ligand>
        <name>tRNA</name>
        <dbReference type="ChEBI" id="CHEBI:17843"/>
    </ligand>
</feature>
<evidence type="ECO:0000256" key="7">
    <source>
        <dbReference type="HAMAP-Rule" id="MF_00083"/>
    </source>
</evidence>
<dbReference type="InterPro" id="IPR001328">
    <property type="entry name" value="Pept_tRNA_hydro"/>
</dbReference>
<dbReference type="GO" id="GO:0004045">
    <property type="term" value="F:peptidyl-tRNA hydrolase activity"/>
    <property type="evidence" value="ECO:0007669"/>
    <property type="project" value="UniProtKB-UniRule"/>
</dbReference>
<feature type="site" description="Discriminates between blocked and unblocked aminoacyl-tRNA" evidence="7">
    <location>
        <position position="9"/>
    </location>
</feature>
<dbReference type="InterPro" id="IPR036416">
    <property type="entry name" value="Pept_tRNA_hydro_sf"/>
</dbReference>
<evidence type="ECO:0000313" key="10">
    <source>
        <dbReference type="EMBL" id="PIS14963.1"/>
    </source>
</evidence>
<evidence type="ECO:0000256" key="9">
    <source>
        <dbReference type="RuleBase" id="RU004320"/>
    </source>
</evidence>
<dbReference type="Pfam" id="PF01195">
    <property type="entry name" value="Pept_tRNA_hydro"/>
    <property type="match status" value="1"/>
</dbReference>
<dbReference type="EC" id="3.1.1.29" evidence="1 7"/>
<dbReference type="GO" id="GO:0005737">
    <property type="term" value="C:cytoplasm"/>
    <property type="evidence" value="ECO:0007669"/>
    <property type="project" value="UniProtKB-SubCell"/>
</dbReference>
<evidence type="ECO:0000256" key="5">
    <source>
        <dbReference type="ARBA" id="ARBA00038063"/>
    </source>
</evidence>
<evidence type="ECO:0000256" key="1">
    <source>
        <dbReference type="ARBA" id="ARBA00013260"/>
    </source>
</evidence>
<dbReference type="GO" id="GO:0006515">
    <property type="term" value="P:protein quality control for misfolded or incompletely synthesized proteins"/>
    <property type="evidence" value="ECO:0007669"/>
    <property type="project" value="UniProtKB-UniRule"/>
</dbReference>
<dbReference type="AlphaFoldDB" id="A0A2H0WQM9"/>
<name>A0A2H0WQM9_9BACT</name>
<proteinExistence type="inferred from homology"/>
<feature type="site" description="Stabilizes the basic form of H active site to accept a proton" evidence="7">
    <location>
        <position position="92"/>
    </location>
</feature>
<comment type="subunit">
    <text evidence="7">Monomer.</text>
</comment>